<evidence type="ECO:0000259" key="2">
    <source>
        <dbReference type="Pfam" id="PF17919"/>
    </source>
</evidence>
<dbReference type="EMBL" id="CP133612">
    <property type="protein sequence ID" value="WMV09314.1"/>
    <property type="molecule type" value="Genomic_DNA"/>
</dbReference>
<dbReference type="PANTHER" id="PTHR33064">
    <property type="entry name" value="POL PROTEIN"/>
    <property type="match status" value="1"/>
</dbReference>
<dbReference type="Proteomes" id="UP001234989">
    <property type="component" value="Chromosome 1"/>
</dbReference>
<keyword evidence="4" id="KW-1185">Reference proteome</keyword>
<proteinExistence type="predicted"/>
<gene>
    <name evidence="3" type="ORF">MTR67_002699</name>
</gene>
<dbReference type="FunFam" id="3.30.70.270:FF:000020">
    <property type="entry name" value="Transposon Tf2-6 polyprotein-like Protein"/>
    <property type="match status" value="1"/>
</dbReference>
<accession>A0AAF0PQN4</accession>
<dbReference type="InterPro" id="IPR000477">
    <property type="entry name" value="RT_dom"/>
</dbReference>
<evidence type="ECO:0000313" key="4">
    <source>
        <dbReference type="Proteomes" id="UP001234989"/>
    </source>
</evidence>
<dbReference type="Pfam" id="PF00078">
    <property type="entry name" value="RVT_1"/>
    <property type="match status" value="1"/>
</dbReference>
<feature type="domain" description="Reverse transcriptase" evidence="1">
    <location>
        <begin position="1"/>
        <end position="67"/>
    </location>
</feature>
<dbReference type="Pfam" id="PF17919">
    <property type="entry name" value="RT_RNaseH_2"/>
    <property type="match status" value="1"/>
</dbReference>
<evidence type="ECO:0000259" key="1">
    <source>
        <dbReference type="Pfam" id="PF00078"/>
    </source>
</evidence>
<dbReference type="SUPFAM" id="SSF56672">
    <property type="entry name" value="DNA/RNA polymerases"/>
    <property type="match status" value="1"/>
</dbReference>
<dbReference type="InterPro" id="IPR041577">
    <property type="entry name" value="RT_RNaseH_2"/>
</dbReference>
<evidence type="ECO:0000313" key="3">
    <source>
        <dbReference type="EMBL" id="WMV09314.1"/>
    </source>
</evidence>
<protein>
    <recommendedName>
        <fullName evidence="5">Reverse transcriptase domain-containing protein</fullName>
    </recommendedName>
</protein>
<dbReference type="InterPro" id="IPR051320">
    <property type="entry name" value="Viral_Replic_Matur_Polypro"/>
</dbReference>
<dbReference type="PANTHER" id="PTHR33064:SF37">
    <property type="entry name" value="RIBONUCLEASE H"/>
    <property type="match status" value="1"/>
</dbReference>
<sequence length="209" mass="24002">MNRIFKPFLDEYVIVFIDDILIYSQSEVEHADHLQAVLQTIQDCRLYAKFSTCDFWFTSVDFLGHVITSKGIKVDGQKIEAVMTWLRPLNETEVCNFLGLAGYYRRFVEGLSSISAPLKKLTHKATKFQLTEACEESFHELKKRLTTTPVLTLPHGNEGYVVYYDASKIGLGYVLVQHGKVIAYASRQLRKHEQNYPTHLLELLQLSLP</sequence>
<feature type="domain" description="Reverse transcriptase/retrotransposon-derived protein RNase H-like" evidence="2">
    <location>
        <begin position="131"/>
        <end position="204"/>
    </location>
</feature>
<dbReference type="InterPro" id="IPR043502">
    <property type="entry name" value="DNA/RNA_pol_sf"/>
</dbReference>
<dbReference type="Gene3D" id="3.30.70.270">
    <property type="match status" value="2"/>
</dbReference>
<organism evidence="3 4">
    <name type="scientific">Solanum verrucosum</name>
    <dbReference type="NCBI Taxonomy" id="315347"/>
    <lineage>
        <taxon>Eukaryota</taxon>
        <taxon>Viridiplantae</taxon>
        <taxon>Streptophyta</taxon>
        <taxon>Embryophyta</taxon>
        <taxon>Tracheophyta</taxon>
        <taxon>Spermatophyta</taxon>
        <taxon>Magnoliopsida</taxon>
        <taxon>eudicotyledons</taxon>
        <taxon>Gunneridae</taxon>
        <taxon>Pentapetalae</taxon>
        <taxon>asterids</taxon>
        <taxon>lamiids</taxon>
        <taxon>Solanales</taxon>
        <taxon>Solanaceae</taxon>
        <taxon>Solanoideae</taxon>
        <taxon>Solaneae</taxon>
        <taxon>Solanum</taxon>
    </lineage>
</organism>
<dbReference type="AlphaFoldDB" id="A0AAF0PQN4"/>
<dbReference type="InterPro" id="IPR043128">
    <property type="entry name" value="Rev_trsase/Diguanyl_cyclase"/>
</dbReference>
<evidence type="ECO:0008006" key="5">
    <source>
        <dbReference type="Google" id="ProtNLM"/>
    </source>
</evidence>
<name>A0AAF0PQN4_SOLVR</name>
<reference evidence="3" key="1">
    <citation type="submission" date="2023-08" db="EMBL/GenBank/DDBJ databases">
        <title>A de novo genome assembly of Solanum verrucosum Schlechtendal, a Mexican diploid species geographically isolated from the other diploid A-genome species in potato relatives.</title>
        <authorList>
            <person name="Hosaka K."/>
        </authorList>
    </citation>
    <scope>NUCLEOTIDE SEQUENCE</scope>
    <source>
        <tissue evidence="3">Young leaves</tissue>
    </source>
</reference>